<feature type="repeat" description="ANK" evidence="3">
    <location>
        <begin position="357"/>
        <end position="385"/>
    </location>
</feature>
<dbReference type="AlphaFoldDB" id="A0ABD2XC21"/>
<comment type="caution">
    <text evidence="4">The sequence shown here is derived from an EMBL/GenBank/DDBJ whole genome shotgun (WGS) entry which is preliminary data.</text>
</comment>
<sequence length="603" mass="69462">MTSKSDYESHEMFYYESGSSEFIVNDFEPEAAAADFQREQFESLKSLLLKKPNWIRRLKKERYDVQQLYSLISDWDGPLPDLRGILQAQEIERLLVECVNFTGGREYNYPGQIIIEFVVRSGYRDQPRVGIDGEPLQHRTTPIHHAARHLFVNRNIVIRELFKIYDRFDVNYTDEFGYTHFHVACESGRADVVVKFLEAGQDPNCLVPGTGDGPLHLAPLGNNKQVVSALLRAGANSNSTNMDGRTPLHMICKINDEYSFIDEFFSVNDELDRKIQVDARDKLGNTPLHLAFMRSRSNETAAEYLLRRGADPNSINQDGLTALHVCLRKEDESLAKTLFKICDDVGRKLLLDDGDEEGRTPLEVAVANIFPDLVDILLDRGAGLSCFVFPTLAHFTERLRLCRLHEDNSKLRLASGVLSCVERLERRGYKLNRSNAWTIMKLLTREKMFLSADLEQSWYDDVQFAVDAKKIMLKPDLSLCDVVRLREEELEKRLTYMDYFELAHSDRLSYFSVISRKACTLSLCEKLTRGFFRRWALDAFLELKGDDYPDLSCEKLLENLKNKDLHRVCLANLDEMPLGRYISLLTILFKCGYFKYSNSNKRN</sequence>
<dbReference type="SMART" id="SM00248">
    <property type="entry name" value="ANK"/>
    <property type="match status" value="7"/>
</dbReference>
<dbReference type="Proteomes" id="UP001627154">
    <property type="component" value="Unassembled WGS sequence"/>
</dbReference>
<keyword evidence="2 3" id="KW-0040">ANK repeat</keyword>
<dbReference type="SUPFAM" id="SSF48403">
    <property type="entry name" value="Ankyrin repeat"/>
    <property type="match status" value="1"/>
</dbReference>
<gene>
    <name evidence="4" type="ORF">TKK_004614</name>
</gene>
<feature type="repeat" description="ANK" evidence="3">
    <location>
        <begin position="283"/>
        <end position="317"/>
    </location>
</feature>
<feature type="repeat" description="ANK" evidence="3">
    <location>
        <begin position="210"/>
        <end position="242"/>
    </location>
</feature>
<reference evidence="4 5" key="1">
    <citation type="journal article" date="2024" name="bioRxiv">
        <title>A reference genome for Trichogramma kaykai: A tiny desert-dwelling parasitoid wasp with competing sex-ratio distorters.</title>
        <authorList>
            <person name="Culotta J."/>
            <person name="Lindsey A.R."/>
        </authorList>
    </citation>
    <scope>NUCLEOTIDE SEQUENCE [LARGE SCALE GENOMIC DNA]</scope>
    <source>
        <strain evidence="4 5">KSX58</strain>
    </source>
</reference>
<evidence type="ECO:0000256" key="1">
    <source>
        <dbReference type="ARBA" id="ARBA00022737"/>
    </source>
</evidence>
<evidence type="ECO:0000313" key="4">
    <source>
        <dbReference type="EMBL" id="KAL3402690.1"/>
    </source>
</evidence>
<keyword evidence="5" id="KW-1185">Reference proteome</keyword>
<dbReference type="PANTHER" id="PTHR24198:SF165">
    <property type="entry name" value="ANKYRIN REPEAT-CONTAINING PROTEIN-RELATED"/>
    <property type="match status" value="1"/>
</dbReference>
<dbReference type="Pfam" id="PF12796">
    <property type="entry name" value="Ank_2"/>
    <property type="match status" value="1"/>
</dbReference>
<dbReference type="PANTHER" id="PTHR24198">
    <property type="entry name" value="ANKYRIN REPEAT AND PROTEIN KINASE DOMAIN-CONTAINING PROTEIN"/>
    <property type="match status" value="1"/>
</dbReference>
<evidence type="ECO:0000256" key="3">
    <source>
        <dbReference type="PROSITE-ProRule" id="PRU00023"/>
    </source>
</evidence>
<name>A0ABD2XC21_9HYME</name>
<dbReference type="PROSITE" id="PS50297">
    <property type="entry name" value="ANK_REP_REGION"/>
    <property type="match status" value="3"/>
</dbReference>
<evidence type="ECO:0000256" key="2">
    <source>
        <dbReference type="ARBA" id="ARBA00023043"/>
    </source>
</evidence>
<dbReference type="EMBL" id="JBJJXI010000034">
    <property type="protein sequence ID" value="KAL3402690.1"/>
    <property type="molecule type" value="Genomic_DNA"/>
</dbReference>
<evidence type="ECO:0000313" key="5">
    <source>
        <dbReference type="Proteomes" id="UP001627154"/>
    </source>
</evidence>
<dbReference type="PROSITE" id="PS50088">
    <property type="entry name" value="ANK_REPEAT"/>
    <property type="match status" value="3"/>
</dbReference>
<keyword evidence="1" id="KW-0677">Repeat</keyword>
<dbReference type="Gene3D" id="1.25.40.20">
    <property type="entry name" value="Ankyrin repeat-containing domain"/>
    <property type="match status" value="2"/>
</dbReference>
<dbReference type="InterPro" id="IPR036770">
    <property type="entry name" value="Ankyrin_rpt-contain_sf"/>
</dbReference>
<proteinExistence type="predicted"/>
<organism evidence="4 5">
    <name type="scientific">Trichogramma kaykai</name>
    <dbReference type="NCBI Taxonomy" id="54128"/>
    <lineage>
        <taxon>Eukaryota</taxon>
        <taxon>Metazoa</taxon>
        <taxon>Ecdysozoa</taxon>
        <taxon>Arthropoda</taxon>
        <taxon>Hexapoda</taxon>
        <taxon>Insecta</taxon>
        <taxon>Pterygota</taxon>
        <taxon>Neoptera</taxon>
        <taxon>Endopterygota</taxon>
        <taxon>Hymenoptera</taxon>
        <taxon>Apocrita</taxon>
        <taxon>Proctotrupomorpha</taxon>
        <taxon>Chalcidoidea</taxon>
        <taxon>Trichogrammatidae</taxon>
        <taxon>Trichogramma</taxon>
    </lineage>
</organism>
<protein>
    <submittedName>
        <fullName evidence="4">Uncharacterized protein</fullName>
    </submittedName>
</protein>
<dbReference type="InterPro" id="IPR002110">
    <property type="entry name" value="Ankyrin_rpt"/>
</dbReference>
<accession>A0ABD2XC21</accession>